<feature type="compositionally biased region" description="Basic and acidic residues" evidence="1">
    <location>
        <begin position="496"/>
        <end position="508"/>
    </location>
</feature>
<feature type="region of interest" description="Disordered" evidence="1">
    <location>
        <begin position="1"/>
        <end position="218"/>
    </location>
</feature>
<reference evidence="2 3" key="1">
    <citation type="journal article" date="2018" name="Nat. Ecol. Evol.">
        <title>Pezizomycetes genomes reveal the molecular basis of ectomycorrhizal truffle lifestyle.</title>
        <authorList>
            <person name="Murat C."/>
            <person name="Payen T."/>
            <person name="Noel B."/>
            <person name="Kuo A."/>
            <person name="Morin E."/>
            <person name="Chen J."/>
            <person name="Kohler A."/>
            <person name="Krizsan K."/>
            <person name="Balestrini R."/>
            <person name="Da Silva C."/>
            <person name="Montanini B."/>
            <person name="Hainaut M."/>
            <person name="Levati E."/>
            <person name="Barry K.W."/>
            <person name="Belfiori B."/>
            <person name="Cichocki N."/>
            <person name="Clum A."/>
            <person name="Dockter R.B."/>
            <person name="Fauchery L."/>
            <person name="Guy J."/>
            <person name="Iotti M."/>
            <person name="Le Tacon F."/>
            <person name="Lindquist E.A."/>
            <person name="Lipzen A."/>
            <person name="Malagnac F."/>
            <person name="Mello A."/>
            <person name="Molinier V."/>
            <person name="Miyauchi S."/>
            <person name="Poulain J."/>
            <person name="Riccioni C."/>
            <person name="Rubini A."/>
            <person name="Sitrit Y."/>
            <person name="Splivallo R."/>
            <person name="Traeger S."/>
            <person name="Wang M."/>
            <person name="Zifcakova L."/>
            <person name="Wipf D."/>
            <person name="Zambonelli A."/>
            <person name="Paolocci F."/>
            <person name="Nowrousian M."/>
            <person name="Ottonello S."/>
            <person name="Baldrian P."/>
            <person name="Spatafora J.W."/>
            <person name="Henrissat B."/>
            <person name="Nagy L.G."/>
            <person name="Aury J.M."/>
            <person name="Wincker P."/>
            <person name="Grigoriev I.V."/>
            <person name="Bonfante P."/>
            <person name="Martin F.M."/>
        </authorList>
    </citation>
    <scope>NUCLEOTIDE SEQUENCE [LARGE SCALE GENOMIC DNA]</scope>
    <source>
        <strain evidence="2 3">RN42</strain>
    </source>
</reference>
<feature type="compositionally biased region" description="Basic and acidic residues" evidence="1">
    <location>
        <begin position="434"/>
        <end position="456"/>
    </location>
</feature>
<feature type="compositionally biased region" description="Polar residues" evidence="1">
    <location>
        <begin position="62"/>
        <end position="77"/>
    </location>
</feature>
<proteinExistence type="predicted"/>
<feature type="compositionally biased region" description="Gly residues" evidence="1">
    <location>
        <begin position="542"/>
        <end position="555"/>
    </location>
</feature>
<gene>
    <name evidence="2" type="ORF">BJ508DRAFT_411688</name>
</gene>
<feature type="compositionally biased region" description="Low complexity" evidence="1">
    <location>
        <begin position="574"/>
        <end position="587"/>
    </location>
</feature>
<feature type="compositionally biased region" description="Polar residues" evidence="1">
    <location>
        <begin position="136"/>
        <end position="163"/>
    </location>
</feature>
<dbReference type="PANTHER" id="PTHR39606">
    <property type="entry name" value="SURFACE PROTEIN, PUTATIVE-RELATED"/>
    <property type="match status" value="1"/>
</dbReference>
<keyword evidence="3" id="KW-1185">Reference proteome</keyword>
<feature type="compositionally biased region" description="Polar residues" evidence="1">
    <location>
        <begin position="47"/>
        <end position="56"/>
    </location>
</feature>
<feature type="compositionally biased region" description="Polar residues" evidence="1">
    <location>
        <begin position="203"/>
        <end position="217"/>
    </location>
</feature>
<protein>
    <recommendedName>
        <fullName evidence="4">Cell surface protein</fullName>
    </recommendedName>
</protein>
<accession>A0A3N4IHR7</accession>
<feature type="compositionally biased region" description="Polar residues" evidence="1">
    <location>
        <begin position="519"/>
        <end position="536"/>
    </location>
</feature>
<feature type="compositionally biased region" description="Low complexity" evidence="1">
    <location>
        <begin position="325"/>
        <end position="337"/>
    </location>
</feature>
<feature type="region of interest" description="Disordered" evidence="1">
    <location>
        <begin position="274"/>
        <end position="753"/>
    </location>
</feature>
<feature type="compositionally biased region" description="Polar residues" evidence="1">
    <location>
        <begin position="96"/>
        <end position="107"/>
    </location>
</feature>
<feature type="compositionally biased region" description="Basic and acidic residues" evidence="1">
    <location>
        <begin position="309"/>
        <end position="319"/>
    </location>
</feature>
<feature type="compositionally biased region" description="Low complexity" evidence="1">
    <location>
        <begin position="30"/>
        <end position="41"/>
    </location>
</feature>
<dbReference type="Proteomes" id="UP000275078">
    <property type="component" value="Unassembled WGS sequence"/>
</dbReference>
<feature type="compositionally biased region" description="Polar residues" evidence="1">
    <location>
        <begin position="481"/>
        <end position="493"/>
    </location>
</feature>
<feature type="compositionally biased region" description="Basic and acidic residues" evidence="1">
    <location>
        <begin position="662"/>
        <end position="674"/>
    </location>
</feature>
<evidence type="ECO:0000313" key="2">
    <source>
        <dbReference type="EMBL" id="RPA85682.1"/>
    </source>
</evidence>
<organism evidence="2 3">
    <name type="scientific">Ascobolus immersus RN42</name>
    <dbReference type="NCBI Taxonomy" id="1160509"/>
    <lineage>
        <taxon>Eukaryota</taxon>
        <taxon>Fungi</taxon>
        <taxon>Dikarya</taxon>
        <taxon>Ascomycota</taxon>
        <taxon>Pezizomycotina</taxon>
        <taxon>Pezizomycetes</taxon>
        <taxon>Pezizales</taxon>
        <taxon>Ascobolaceae</taxon>
        <taxon>Ascobolus</taxon>
    </lineage>
</organism>
<evidence type="ECO:0000313" key="3">
    <source>
        <dbReference type="Proteomes" id="UP000275078"/>
    </source>
</evidence>
<feature type="compositionally biased region" description="Basic and acidic residues" evidence="1">
    <location>
        <begin position="166"/>
        <end position="177"/>
    </location>
</feature>
<feature type="compositionally biased region" description="Gly residues" evidence="1">
    <location>
        <begin position="178"/>
        <end position="195"/>
    </location>
</feature>
<feature type="compositionally biased region" description="Polar residues" evidence="1">
    <location>
        <begin position="638"/>
        <end position="659"/>
    </location>
</feature>
<dbReference type="PANTHER" id="PTHR39606:SF1">
    <property type="entry name" value="CELL SURFACE PROTEIN"/>
    <property type="match status" value="1"/>
</dbReference>
<feature type="compositionally biased region" description="Low complexity" evidence="1">
    <location>
        <begin position="390"/>
        <end position="412"/>
    </location>
</feature>
<feature type="compositionally biased region" description="Gly residues" evidence="1">
    <location>
        <begin position="338"/>
        <end position="347"/>
    </location>
</feature>
<feature type="compositionally biased region" description="Gly residues" evidence="1">
    <location>
        <begin position="464"/>
        <end position="473"/>
    </location>
</feature>
<feature type="compositionally biased region" description="Low complexity" evidence="1">
    <location>
        <begin position="675"/>
        <end position="710"/>
    </location>
</feature>
<feature type="compositionally biased region" description="Basic and acidic residues" evidence="1">
    <location>
        <begin position="592"/>
        <end position="604"/>
    </location>
</feature>
<evidence type="ECO:0000256" key="1">
    <source>
        <dbReference type="SAM" id="MobiDB-lite"/>
    </source>
</evidence>
<name>A0A3N4IHR7_ASCIM</name>
<feature type="compositionally biased region" description="Basic and acidic residues" evidence="1">
    <location>
        <begin position="729"/>
        <end position="753"/>
    </location>
</feature>
<feature type="compositionally biased region" description="Basic and acidic residues" evidence="1">
    <location>
        <begin position="370"/>
        <end position="381"/>
    </location>
</feature>
<feature type="compositionally biased region" description="Basic and acidic residues" evidence="1">
    <location>
        <begin position="110"/>
        <end position="122"/>
    </location>
</feature>
<sequence length="753" mass="75634">MAGLLNKAKNAVIGENNDHHSSLPTAAPRGEPTIGTTETTPARGFNNGPQAATGFSSDPRATDNSGAFNARGINNNPIGGLAQQGQTGSLGGSSAYETSGPHNSNVANKLDPRVDSDRDGRAGVELNSSNNNNNSGFGSQHQSGATSGYGSTNTAGPHNSNIANKLDPRVDSDRDGRGAIGGNNFGTSNNGGHGLGSSNYGSTNPAGHSSNFGSQVDPTVDSGHRNHGTTHGSTMGGALNTPAHNAYDSAAYNGPEGSKHGQPHEGIYNPHGNTAGAALGLGSHNVNDTHNSNTSTNYGPHNSNVANKLDPRVDSDRDGSGIGQGHSSSHTGRNAGLAGAGLAGAGAYGAHHHNQSTNAGPHDSNMANKLDPRVDSDRDGRLGQNTHGLGSNTHGTSHGLGSSNTHGTHGSSMPGAYGTSTNAGPHDSNVANKLDPRVDSDRDGRGIGHNTHDNSHTGRNAGLAGAGLAGAGAYGAHHHNQSTNAGPHNSNAANKLDPRVDSDLDGRGTHGAHGTHGTNTSAFGSQGTHSSNVNSSATALGAGPGGLGLGQGTHGAHGMHGTHGAGNGTGGLGNNYNSTNNGPHNSNVANKLDPRVDSDRDGRGVGHGTDYPQKYEPLVTSIPGTHTNPPGAPMTKPPVTTGTHGHGSTNAGPHNSNAANKLDPRVDSDRDGRATHGTHGTTHNTTGAHNTTGTHGTTGTHNNNLGSNTGHGVGTSNLPGPAPNTAGPHKSDLLNKLDPKVDSDMDGRAKFMS</sequence>
<dbReference type="AlphaFoldDB" id="A0A3N4IHR7"/>
<dbReference type="STRING" id="1160509.A0A3N4IHR7"/>
<dbReference type="EMBL" id="ML119652">
    <property type="protein sequence ID" value="RPA85682.1"/>
    <property type="molecule type" value="Genomic_DNA"/>
</dbReference>
<dbReference type="OrthoDB" id="2590867at2759"/>
<feature type="compositionally biased region" description="Gly residues" evidence="1">
    <location>
        <begin position="561"/>
        <end position="573"/>
    </location>
</feature>
<feature type="compositionally biased region" description="Polar residues" evidence="1">
    <location>
        <begin position="284"/>
        <end position="306"/>
    </location>
</feature>
<evidence type="ECO:0008006" key="4">
    <source>
        <dbReference type="Google" id="ProtNLM"/>
    </source>
</evidence>
<feature type="compositionally biased region" description="Low complexity" evidence="1">
    <location>
        <begin position="79"/>
        <end position="95"/>
    </location>
</feature>